<comment type="function">
    <text evidence="3">Putative oxidoreductase.</text>
</comment>
<evidence type="ECO:0000256" key="2">
    <source>
        <dbReference type="ARBA" id="ARBA00023002"/>
    </source>
</evidence>
<dbReference type="EMBL" id="LR900712">
    <property type="protein sequence ID" value="CAD7246644.1"/>
    <property type="molecule type" value="Genomic_DNA"/>
</dbReference>
<keyword evidence="2" id="KW-0560">Oxidoreductase</keyword>
<dbReference type="InterPro" id="IPR036291">
    <property type="entry name" value="NAD(P)-bd_dom_sf"/>
</dbReference>
<dbReference type="InterPro" id="IPR020904">
    <property type="entry name" value="Sc_DH/Rdtase_CS"/>
</dbReference>
<dbReference type="Gene3D" id="3.40.50.720">
    <property type="entry name" value="NAD(P)-binding Rossmann-like Domain"/>
    <property type="match status" value="1"/>
</dbReference>
<dbReference type="Proteomes" id="UP000677054">
    <property type="component" value="Unassembled WGS sequence"/>
</dbReference>
<dbReference type="AlphaFoldDB" id="A0A7R8XBS2"/>
<dbReference type="OrthoDB" id="5307821at2759"/>
<proteinExistence type="inferred from homology"/>
<dbReference type="NCBIfam" id="NF004825">
    <property type="entry name" value="PRK06181.1"/>
    <property type="match status" value="1"/>
</dbReference>
<organism evidence="5">
    <name type="scientific">Darwinula stevensoni</name>
    <dbReference type="NCBI Taxonomy" id="69355"/>
    <lineage>
        <taxon>Eukaryota</taxon>
        <taxon>Metazoa</taxon>
        <taxon>Ecdysozoa</taxon>
        <taxon>Arthropoda</taxon>
        <taxon>Crustacea</taxon>
        <taxon>Oligostraca</taxon>
        <taxon>Ostracoda</taxon>
        <taxon>Podocopa</taxon>
        <taxon>Podocopida</taxon>
        <taxon>Darwinulocopina</taxon>
        <taxon>Darwinuloidea</taxon>
        <taxon>Darwinulidae</taxon>
        <taxon>Darwinula</taxon>
    </lineage>
</organism>
<dbReference type="PROSITE" id="PS00061">
    <property type="entry name" value="ADH_SHORT"/>
    <property type="match status" value="1"/>
</dbReference>
<dbReference type="InterPro" id="IPR002347">
    <property type="entry name" value="SDR_fam"/>
</dbReference>
<evidence type="ECO:0000256" key="4">
    <source>
        <dbReference type="RuleBase" id="RU000363"/>
    </source>
</evidence>
<gene>
    <name evidence="5" type="ORF">DSTB1V02_LOCUS6491</name>
</gene>
<evidence type="ECO:0000256" key="3">
    <source>
        <dbReference type="ARBA" id="ARBA00037096"/>
    </source>
</evidence>
<dbReference type="Pfam" id="PF00106">
    <property type="entry name" value="adh_short"/>
    <property type="match status" value="1"/>
</dbReference>
<accession>A0A7R8XBS2</accession>
<dbReference type="SUPFAM" id="SSF51735">
    <property type="entry name" value="NAD(P)-binding Rossmann-fold domains"/>
    <property type="match status" value="1"/>
</dbReference>
<dbReference type="GO" id="GO:0016491">
    <property type="term" value="F:oxidoreductase activity"/>
    <property type="evidence" value="ECO:0007669"/>
    <property type="project" value="UniProtKB-KW"/>
</dbReference>
<evidence type="ECO:0000313" key="6">
    <source>
        <dbReference type="Proteomes" id="UP000677054"/>
    </source>
</evidence>
<evidence type="ECO:0000313" key="5">
    <source>
        <dbReference type="EMBL" id="CAD7246644.1"/>
    </source>
</evidence>
<dbReference type="EMBL" id="CAJPEV010001195">
    <property type="protein sequence ID" value="CAG0891297.1"/>
    <property type="molecule type" value="Genomic_DNA"/>
</dbReference>
<reference evidence="5" key="1">
    <citation type="submission" date="2020-11" db="EMBL/GenBank/DDBJ databases">
        <authorList>
            <person name="Tran Van P."/>
        </authorList>
    </citation>
    <scope>NUCLEOTIDE SEQUENCE</scope>
</reference>
<dbReference type="PANTHER" id="PTHR44196">
    <property type="entry name" value="DEHYDROGENASE/REDUCTASE SDR FAMILY MEMBER 7B"/>
    <property type="match status" value="1"/>
</dbReference>
<dbReference type="CDD" id="cd05332">
    <property type="entry name" value="11beta-HSD1_like_SDR_c"/>
    <property type="match status" value="1"/>
</dbReference>
<dbReference type="PRINTS" id="PR00081">
    <property type="entry name" value="GDHRDH"/>
</dbReference>
<dbReference type="PANTHER" id="PTHR44196:SF1">
    <property type="entry name" value="DEHYDROGENASE_REDUCTASE SDR FAMILY MEMBER 7B"/>
    <property type="match status" value="1"/>
</dbReference>
<dbReference type="GO" id="GO:0016020">
    <property type="term" value="C:membrane"/>
    <property type="evidence" value="ECO:0007669"/>
    <property type="project" value="TreeGrafter"/>
</dbReference>
<name>A0A7R8XBS2_9CRUS</name>
<keyword evidence="6" id="KW-1185">Reference proteome</keyword>
<evidence type="ECO:0008006" key="7">
    <source>
        <dbReference type="Google" id="ProtNLM"/>
    </source>
</evidence>
<evidence type="ECO:0000256" key="1">
    <source>
        <dbReference type="ARBA" id="ARBA00006484"/>
    </source>
</evidence>
<comment type="similarity">
    <text evidence="1 4">Belongs to the short-chain dehydrogenases/reductases (SDR) family.</text>
</comment>
<sequence length="346" mass="38208">MWEKKEKLQARDLALCQGLGGSIWNSLKGLSRTLGPFLIIPMILYRFIIAWRERQNRHLLYGKVVMVTGASSGIGEALAGEFYRAGCKVILAARRENELERVRKSILTSHCTLPAFPPVVLSLDLSDLNTLASKVDVAKCIHGRIDILVNNGGTSFRGQVCDTELDVDIKVLLVNYLGQVALTKAVLPVMLSQGEGHIVMVSSIQGRIAIPQRSCYAASKHALQAFSDCLRAEVEERNVKVTVVNPGYVHTNLSLNALTAKGSCHGVMDETTAEGMSPEEVAREIVAAVVMRKREVTVATFLPKVAVWIRTLFPSLYFYIMRNRAARLREKEEGLEKTFTINGIPS</sequence>
<protein>
    <recommendedName>
        <fullName evidence="7">Dehydrogenase/reductase SDR family protein 7-like</fullName>
    </recommendedName>
</protein>
<dbReference type="PRINTS" id="PR00080">
    <property type="entry name" value="SDRFAMILY"/>
</dbReference>